<feature type="region of interest" description="Disordered" evidence="1">
    <location>
        <begin position="45"/>
        <end position="64"/>
    </location>
</feature>
<proteinExistence type="predicted"/>
<evidence type="ECO:0000256" key="1">
    <source>
        <dbReference type="SAM" id="MobiDB-lite"/>
    </source>
</evidence>
<dbReference type="EMBL" id="CYXR01000003">
    <property type="protein sequence ID" value="CUM76922.1"/>
    <property type="molecule type" value="Genomic_DNA"/>
</dbReference>
<dbReference type="RefSeq" id="WP_055155803.1">
    <property type="nucleotide sequence ID" value="NZ_CYXR01000003.1"/>
</dbReference>
<dbReference type="AlphaFoldDB" id="A0A173RG99"/>
<accession>A0A173RG99</accession>
<reference evidence="2 3" key="1">
    <citation type="submission" date="2015-09" db="EMBL/GenBank/DDBJ databases">
        <authorList>
            <consortium name="Pathogen Informatics"/>
        </authorList>
    </citation>
    <scope>NUCLEOTIDE SEQUENCE [LARGE SCALE GENOMIC DNA]</scope>
    <source>
        <strain evidence="2 3">2789STDY5834962</strain>
    </source>
</reference>
<evidence type="ECO:0000313" key="2">
    <source>
        <dbReference type="EMBL" id="CUM76922.1"/>
    </source>
</evidence>
<organism evidence="2 3">
    <name type="scientific">Coprococcus comes</name>
    <dbReference type="NCBI Taxonomy" id="410072"/>
    <lineage>
        <taxon>Bacteria</taxon>
        <taxon>Bacillati</taxon>
        <taxon>Bacillota</taxon>
        <taxon>Clostridia</taxon>
        <taxon>Lachnospirales</taxon>
        <taxon>Lachnospiraceae</taxon>
        <taxon>Coprococcus</taxon>
    </lineage>
</organism>
<sequence length="64" mass="7289">MDYLTTMEMSKEWGISSRRIAVLCEQNRINGVIKKGKTWLIPQDSIKPADARKNNHGQRGVSKC</sequence>
<protein>
    <recommendedName>
        <fullName evidence="4">DNA-binding protein</fullName>
    </recommendedName>
</protein>
<evidence type="ECO:0008006" key="4">
    <source>
        <dbReference type="Google" id="ProtNLM"/>
    </source>
</evidence>
<name>A0A173RG99_9FIRM</name>
<gene>
    <name evidence="2" type="ORF">ERS852574_00602</name>
</gene>
<dbReference type="Proteomes" id="UP000095727">
    <property type="component" value="Unassembled WGS sequence"/>
</dbReference>
<evidence type="ECO:0000313" key="3">
    <source>
        <dbReference type="Proteomes" id="UP000095727"/>
    </source>
</evidence>